<dbReference type="AlphaFoldDB" id="A0A0B8ZWS5"/>
<organism evidence="1 2">
    <name type="scientific">Novosphingobium subterraneum</name>
    <dbReference type="NCBI Taxonomy" id="48936"/>
    <lineage>
        <taxon>Bacteria</taxon>
        <taxon>Pseudomonadati</taxon>
        <taxon>Pseudomonadota</taxon>
        <taxon>Alphaproteobacteria</taxon>
        <taxon>Sphingomonadales</taxon>
        <taxon>Sphingomonadaceae</taxon>
        <taxon>Novosphingobium</taxon>
    </lineage>
</organism>
<protein>
    <submittedName>
        <fullName evidence="1">Phosphoglycerate/bisphosphoglycerate mutase</fullName>
    </submittedName>
</protein>
<dbReference type="Gene3D" id="3.40.50.1240">
    <property type="entry name" value="Phosphoglycerate mutase-like"/>
    <property type="match status" value="1"/>
</dbReference>
<dbReference type="Pfam" id="PF00300">
    <property type="entry name" value="His_Phos_1"/>
    <property type="match status" value="1"/>
</dbReference>
<accession>A0A0B8ZWS5</accession>
<evidence type="ECO:0000313" key="2">
    <source>
        <dbReference type="Proteomes" id="UP000031338"/>
    </source>
</evidence>
<dbReference type="CDD" id="cd07067">
    <property type="entry name" value="HP_PGM_like"/>
    <property type="match status" value="1"/>
</dbReference>
<evidence type="ECO:0000313" key="1">
    <source>
        <dbReference type="EMBL" id="KHS42723.1"/>
    </source>
</evidence>
<keyword evidence="2" id="KW-1185">Reference proteome</keyword>
<dbReference type="InterPro" id="IPR013078">
    <property type="entry name" value="His_Pase_superF_clade-1"/>
</dbReference>
<gene>
    <name evidence="1" type="ORF">NJ75_04038</name>
</gene>
<proteinExistence type="predicted"/>
<dbReference type="PATRIC" id="fig|48936.3.peg.4069"/>
<reference evidence="1 2" key="1">
    <citation type="submission" date="2014-10" db="EMBL/GenBank/DDBJ databases">
        <title>Draft genome sequence of Novosphingobium subterraneum DSM 12447.</title>
        <authorList>
            <person name="Gan H.M."/>
            <person name="Gan H.Y."/>
            <person name="Savka M.A."/>
        </authorList>
    </citation>
    <scope>NUCLEOTIDE SEQUENCE [LARGE SCALE GENOMIC DNA]</scope>
    <source>
        <strain evidence="1 2">DSM 12447</strain>
    </source>
</reference>
<name>A0A0B8ZWS5_9SPHN</name>
<dbReference type="STRING" id="48936.NJ75_04038"/>
<dbReference type="Proteomes" id="UP000031338">
    <property type="component" value="Unassembled WGS sequence"/>
</dbReference>
<comment type="caution">
    <text evidence="1">The sequence shown here is derived from an EMBL/GenBank/DDBJ whole genome shotgun (WGS) entry which is preliminary data.</text>
</comment>
<dbReference type="SUPFAM" id="SSF53254">
    <property type="entry name" value="Phosphoglycerate mutase-like"/>
    <property type="match status" value="1"/>
</dbReference>
<sequence>MARDAAHAEGIPRIALTHRDVDVPLSDLGREQAAALGRWFASFEPDAQPEILLASPYIRAVQTAKLFGAAGGYDPHEPI</sequence>
<dbReference type="InterPro" id="IPR029033">
    <property type="entry name" value="His_PPase_superfam"/>
</dbReference>
<dbReference type="EMBL" id="JRVC01000026">
    <property type="protein sequence ID" value="KHS42723.1"/>
    <property type="molecule type" value="Genomic_DNA"/>
</dbReference>